<dbReference type="HOGENOM" id="CLU_2198342_0_0_1"/>
<dbReference type="EMBL" id="KI286844">
    <property type="protein sequence ID" value="ESA10675.1"/>
    <property type="molecule type" value="Genomic_DNA"/>
</dbReference>
<gene>
    <name evidence="1" type="ORF">GLOINDRAFT_97199</name>
</gene>
<protein>
    <submittedName>
        <fullName evidence="1">Uncharacterized protein</fullName>
    </submittedName>
</protein>
<proteinExistence type="predicted"/>
<accession>U9TRD5</accession>
<organism evidence="1">
    <name type="scientific">Rhizophagus irregularis (strain DAOM 181602 / DAOM 197198 / MUCL 43194)</name>
    <name type="common">Arbuscular mycorrhizal fungus</name>
    <name type="synonym">Glomus intraradices</name>
    <dbReference type="NCBI Taxonomy" id="747089"/>
    <lineage>
        <taxon>Eukaryota</taxon>
        <taxon>Fungi</taxon>
        <taxon>Fungi incertae sedis</taxon>
        <taxon>Mucoromycota</taxon>
        <taxon>Glomeromycotina</taxon>
        <taxon>Glomeromycetes</taxon>
        <taxon>Glomerales</taxon>
        <taxon>Glomeraceae</taxon>
        <taxon>Rhizophagus</taxon>
    </lineage>
</organism>
<dbReference type="VEuPathDB" id="FungiDB:RhiirFUN_012937"/>
<dbReference type="AlphaFoldDB" id="U9TRD5"/>
<name>U9TRD5_RHIID</name>
<evidence type="ECO:0000313" key="1">
    <source>
        <dbReference type="EMBL" id="ESA10675.1"/>
    </source>
</evidence>
<sequence>MERLSVEDDSNRIKEVEQIREYEGQIRNKEAEDESIRGVNIEQQKNARLKKNNRGGKGKSRAKYHWDIEFRNVNDIKYDMNMICDNPICNLFLTISAKNWLDIGIADH</sequence>
<reference evidence="1" key="1">
    <citation type="submission" date="2013-07" db="EMBL/GenBank/DDBJ databases">
        <title>The genome of an arbuscular mycorrhizal fungus provides insights into the evolution of the oldest plant symbiosis.</title>
        <authorList>
            <consortium name="DOE Joint Genome Institute"/>
            <person name="Tisserant E."/>
            <person name="Malbreil M."/>
            <person name="Kuo A."/>
            <person name="Kohler A."/>
            <person name="Symeonidi A."/>
            <person name="Balestrini R."/>
            <person name="Charron P."/>
            <person name="Duensing N."/>
            <person name="Frei-dit-Frey N."/>
            <person name="Gianinazzi-Pearson V."/>
            <person name="Gilbert B."/>
            <person name="Handa Y."/>
            <person name="Hijri M."/>
            <person name="Kaul R."/>
            <person name="Kawaguchi M."/>
            <person name="Krajinski F."/>
            <person name="Lammers P."/>
            <person name="Lapierre D."/>
            <person name="Masclaux F.G."/>
            <person name="Murat C."/>
            <person name="Morin E."/>
            <person name="Ndikumana S."/>
            <person name="Pagni M."/>
            <person name="Petitpierre D."/>
            <person name="Requena N."/>
            <person name="Rosikiewicz P."/>
            <person name="Riley R."/>
            <person name="Saito K."/>
            <person name="San Clemente H."/>
            <person name="Shapiro H."/>
            <person name="van Tuinen D."/>
            <person name="Becard G."/>
            <person name="Bonfante P."/>
            <person name="Paszkowski U."/>
            <person name="Shachar-Hill Y."/>
            <person name="Young J.P."/>
            <person name="Sanders I.R."/>
            <person name="Henrissat B."/>
            <person name="Rensing S.A."/>
            <person name="Grigoriev I.V."/>
            <person name="Corradi N."/>
            <person name="Roux C."/>
            <person name="Martin F."/>
        </authorList>
    </citation>
    <scope>NUCLEOTIDE SEQUENCE</scope>
    <source>
        <strain evidence="1">DAOM 197198</strain>
    </source>
</reference>